<dbReference type="EMBL" id="ABTR02000001">
    <property type="protein sequence ID" value="EFC90813.1"/>
    <property type="molecule type" value="Genomic_DNA"/>
</dbReference>
<dbReference type="AlphaFoldDB" id="D2Z5R6"/>
<comment type="caution">
    <text evidence="1">The sequence shown here is derived from an EMBL/GenBank/DDBJ whole genome shotgun (WGS) entry which is preliminary data.</text>
</comment>
<evidence type="ECO:0000313" key="2">
    <source>
        <dbReference type="Proteomes" id="UP000006427"/>
    </source>
</evidence>
<protein>
    <submittedName>
        <fullName evidence="1">Uncharacterized protein</fullName>
    </submittedName>
</protein>
<organism evidence="1 2">
    <name type="scientific">Dethiosulfovibrio peptidovorans DSM 11002</name>
    <dbReference type="NCBI Taxonomy" id="469381"/>
    <lineage>
        <taxon>Bacteria</taxon>
        <taxon>Thermotogati</taxon>
        <taxon>Synergistota</taxon>
        <taxon>Synergistia</taxon>
        <taxon>Synergistales</taxon>
        <taxon>Dethiosulfovibrionaceae</taxon>
        <taxon>Dethiosulfovibrio</taxon>
    </lineage>
</organism>
<name>D2Z5R6_9BACT</name>
<dbReference type="PaxDb" id="469381-Dpep_0787"/>
<reference evidence="1 2" key="1">
    <citation type="journal article" date="2010" name="Stand. Genomic Sci.">
        <title>Permanent draft genome sequence of Dethiosulfovibrio peptidovorans type strain (SEBR 4207).</title>
        <authorList>
            <person name="Labutti K."/>
            <person name="Mayilraj S."/>
            <person name="Clum A."/>
            <person name="Lucas S."/>
            <person name="Glavina Del Rio T."/>
            <person name="Nolan M."/>
            <person name="Tice H."/>
            <person name="Cheng J.F."/>
            <person name="Pitluck S."/>
            <person name="Liolios K."/>
            <person name="Ivanova N."/>
            <person name="Mavromatis K."/>
            <person name="Mikhailova N."/>
            <person name="Pati A."/>
            <person name="Goodwin L."/>
            <person name="Chen A."/>
            <person name="Palaniappan K."/>
            <person name="Land M."/>
            <person name="Hauser L."/>
            <person name="Chang Y.J."/>
            <person name="Jeffries C.D."/>
            <person name="Rohde M."/>
            <person name="Spring S."/>
            <person name="Goker M."/>
            <person name="Woyke T."/>
            <person name="Bristow J."/>
            <person name="Eisen J.A."/>
            <person name="Markowitz V."/>
            <person name="Hugenholtz P."/>
            <person name="Kyrpides N.C."/>
            <person name="Klenk H.P."/>
            <person name="Lapidus A."/>
        </authorList>
    </citation>
    <scope>NUCLEOTIDE SEQUENCE [LARGE SCALE GENOMIC DNA]</scope>
    <source>
        <strain evidence="1 2">DSM 11002</strain>
    </source>
</reference>
<gene>
    <name evidence="1" type="ORF">Dpep_0787</name>
</gene>
<keyword evidence="2" id="KW-1185">Reference proteome</keyword>
<evidence type="ECO:0000313" key="1">
    <source>
        <dbReference type="EMBL" id="EFC90813.1"/>
    </source>
</evidence>
<accession>D2Z5R6</accession>
<dbReference type="Proteomes" id="UP000006427">
    <property type="component" value="Unassembled WGS sequence"/>
</dbReference>
<proteinExistence type="predicted"/>
<sequence>MKAGNLIVRAIGKARASTTIGLRNLAYNIVRFSFLMMKSGAMFVVPK</sequence>